<protein>
    <recommendedName>
        <fullName evidence="4">Mercuric ion transport protein</fullName>
    </recommendedName>
</protein>
<keyword evidence="1" id="KW-0472">Membrane</keyword>
<dbReference type="Proteomes" id="UP000550260">
    <property type="component" value="Unassembled WGS sequence"/>
</dbReference>
<evidence type="ECO:0000313" key="2">
    <source>
        <dbReference type="EMBL" id="MBB2504030.1"/>
    </source>
</evidence>
<comment type="caution">
    <text evidence="2">The sequence shown here is derived from an EMBL/GenBank/DDBJ whole genome shotgun (WGS) entry which is preliminary data.</text>
</comment>
<accession>A0A8E2B835</accession>
<keyword evidence="1" id="KW-1133">Transmembrane helix</keyword>
<keyword evidence="1" id="KW-0812">Transmembrane</keyword>
<organism evidence="2 3">
    <name type="scientific">Amycolatopsis echigonensis</name>
    <dbReference type="NCBI Taxonomy" id="2576905"/>
    <lineage>
        <taxon>Bacteria</taxon>
        <taxon>Bacillati</taxon>
        <taxon>Actinomycetota</taxon>
        <taxon>Actinomycetes</taxon>
        <taxon>Pseudonocardiales</taxon>
        <taxon>Pseudonocardiaceae</taxon>
        <taxon>Amycolatopsis</taxon>
    </lineage>
</organism>
<sequence length="48" mass="4649">MPTNPGLNRTRAVVAAVGIVLLPLLCCGLPLLIAAGALGAIGSVLGNP</sequence>
<reference evidence="2 3" key="1">
    <citation type="submission" date="2020-08" db="EMBL/GenBank/DDBJ databases">
        <title>Amycolatopsis echigonensis JCM 21831.</title>
        <authorList>
            <person name="Tedsree N."/>
            <person name="Kuncharoen N."/>
            <person name="Likhitwitayawuid K."/>
            <person name="Tanasupawat S."/>
        </authorList>
    </citation>
    <scope>NUCLEOTIDE SEQUENCE [LARGE SCALE GENOMIC DNA]</scope>
    <source>
        <strain evidence="2 3">JCM 21831</strain>
    </source>
</reference>
<evidence type="ECO:0000256" key="1">
    <source>
        <dbReference type="SAM" id="Phobius"/>
    </source>
</evidence>
<evidence type="ECO:0008006" key="4">
    <source>
        <dbReference type="Google" id="ProtNLM"/>
    </source>
</evidence>
<dbReference type="AlphaFoldDB" id="A0A8E2B835"/>
<dbReference type="EMBL" id="JACJHR010000064">
    <property type="protein sequence ID" value="MBB2504030.1"/>
    <property type="molecule type" value="Genomic_DNA"/>
</dbReference>
<name>A0A8E2B835_9PSEU</name>
<dbReference type="RefSeq" id="WP_183126108.1">
    <property type="nucleotide sequence ID" value="NZ_JACJHR010000064.1"/>
</dbReference>
<proteinExistence type="predicted"/>
<evidence type="ECO:0000313" key="3">
    <source>
        <dbReference type="Proteomes" id="UP000550260"/>
    </source>
</evidence>
<feature type="transmembrane region" description="Helical" evidence="1">
    <location>
        <begin position="12"/>
        <end position="45"/>
    </location>
</feature>
<gene>
    <name evidence="2" type="ORF">H5411_33425</name>
</gene>